<evidence type="ECO:0000313" key="4">
    <source>
        <dbReference type="EMBL" id="SMC61803.1"/>
    </source>
</evidence>
<sequence length="790" mass="86262">MTSVVNHDQVGKKLPRKEDLRFLTGHGKFIDDIQVPHCWHAAFIRSPHAHATINGIDASQALTIDGVIGVYTGHDLAKLTTSLRIAPPIDGLKPVEMTTLPIDKVLFQGDLVACVIAINRYIAEDAIDLVEVDYTPLSPVTNLAQAQEPNAPLVIESLKTNLLSHQFHETGQVELCEQQAFKVITSTFSQHRQTHLPMETRGCIALWDEGNQHLNFHVGTQAPHPYRTQLAARLQLTESQVTIHSPDIGGAFGQKIVLYREELTVAALARLLKHAIRWREDRLENLVGSSQAREDFCTTRVSVDPHGKILGLDFQILEDFGAYSFYPGNYLARVVAMILTGPYKIAHYRYDVKVFLTNKVGNAPMRAPMSVTSWVMEGTMDAIARELGLDPVDVRKMNMVTQDEMPYVMPTGEVLSDVTPLETLNGALAAIDYDAFPSRKKLSIQRQRLRGIGICNVIESTTYGSAFYKAAGIPGSGHEAVWIRIEPTGVINASVGLGPSGQGYETAFSQVIAEGLGVEPSQIRVLMGNSDIAPYGMGSRGARGGTAGGGAFYLCAQQAHQKLLRIAAHLLKTTPLEHLKMIEGLIHCLKSGEYVPTDISLKQLAQIAYFEPTRLPPDEMPGLEFHLTYDPPPMTYSNSTHICEVEIDPSTGALTIERYVVAEDCGTVLNPQIVAGQQHGAIAMGLSGVLFEEVIYDETGQNTTGTLADYLMATCGDLPQIEIVHMNTPNQKTPLGIKGMAEGGVMGAIGSLMNAANSACSDLKIQVNQQPLTPMYLRRLIREASSRSDV</sequence>
<dbReference type="SUPFAM" id="SSF54665">
    <property type="entry name" value="CO dehydrogenase molybdoprotein N-domain-like"/>
    <property type="match status" value="1"/>
</dbReference>
<dbReference type="SMART" id="SM01008">
    <property type="entry name" value="Ald_Xan_dh_C"/>
    <property type="match status" value="1"/>
</dbReference>
<keyword evidence="2" id="KW-0560">Oxidoreductase</keyword>
<protein>
    <submittedName>
        <fullName evidence="4">Xanthine dehydrogenase, molybdenum binding subunit apoprotein</fullName>
    </submittedName>
</protein>
<dbReference type="InterPro" id="IPR016208">
    <property type="entry name" value="Ald_Oxase/xanthine_DH-like"/>
</dbReference>
<organism evidence="4 5">
    <name type="scientific">Polynucleobacter kasalickyi</name>
    <dbReference type="NCBI Taxonomy" id="1938817"/>
    <lineage>
        <taxon>Bacteria</taxon>
        <taxon>Pseudomonadati</taxon>
        <taxon>Pseudomonadota</taxon>
        <taxon>Betaproteobacteria</taxon>
        <taxon>Burkholderiales</taxon>
        <taxon>Burkholderiaceae</taxon>
        <taxon>Polynucleobacter</taxon>
    </lineage>
</organism>
<keyword evidence="5" id="KW-1185">Reference proteome</keyword>
<keyword evidence="1" id="KW-0500">Molybdenum</keyword>
<name>A0A1W2AMB1_9BURK</name>
<feature type="domain" description="Aldehyde oxidase/xanthine dehydrogenase a/b hammerhead" evidence="3">
    <location>
        <begin position="24"/>
        <end position="138"/>
    </location>
</feature>
<dbReference type="GO" id="GO:0016491">
    <property type="term" value="F:oxidoreductase activity"/>
    <property type="evidence" value="ECO:0007669"/>
    <property type="project" value="UniProtKB-KW"/>
</dbReference>
<evidence type="ECO:0000256" key="1">
    <source>
        <dbReference type="ARBA" id="ARBA00022505"/>
    </source>
</evidence>
<dbReference type="OrthoDB" id="221297at2"/>
<gene>
    <name evidence="4" type="ORF">SAMN06296008_10973</name>
</gene>
<dbReference type="InterPro" id="IPR036856">
    <property type="entry name" value="Ald_Oxase/Xan_DH_a/b_sf"/>
</dbReference>
<evidence type="ECO:0000313" key="5">
    <source>
        <dbReference type="Proteomes" id="UP000192708"/>
    </source>
</evidence>
<dbReference type="AlphaFoldDB" id="A0A1W2AMB1"/>
<dbReference type="InterPro" id="IPR000674">
    <property type="entry name" value="Ald_Oxase/Xan_DH_a/b"/>
</dbReference>
<dbReference type="Pfam" id="PF02738">
    <property type="entry name" value="MoCoBD_1"/>
    <property type="match status" value="1"/>
</dbReference>
<reference evidence="4 5" key="1">
    <citation type="submission" date="2017-04" db="EMBL/GenBank/DDBJ databases">
        <authorList>
            <person name="Afonso C.L."/>
            <person name="Miller P.J."/>
            <person name="Scott M.A."/>
            <person name="Spackman E."/>
            <person name="Goraichik I."/>
            <person name="Dimitrov K.M."/>
            <person name="Suarez D.L."/>
            <person name="Swayne D.E."/>
        </authorList>
    </citation>
    <scope>NUCLEOTIDE SEQUENCE [LARGE SCALE GENOMIC DNA]</scope>
    <source>
        <strain evidence="4 5">VK13</strain>
    </source>
</reference>
<dbReference type="SUPFAM" id="SSF56003">
    <property type="entry name" value="Molybdenum cofactor-binding domain"/>
    <property type="match status" value="1"/>
</dbReference>
<evidence type="ECO:0000256" key="2">
    <source>
        <dbReference type="ARBA" id="ARBA00023002"/>
    </source>
</evidence>
<proteinExistence type="predicted"/>
<dbReference type="Pfam" id="PF20256">
    <property type="entry name" value="MoCoBD_2"/>
    <property type="match status" value="1"/>
</dbReference>
<dbReference type="PANTHER" id="PTHR11908">
    <property type="entry name" value="XANTHINE DEHYDROGENASE"/>
    <property type="match status" value="1"/>
</dbReference>
<dbReference type="Gene3D" id="3.90.1170.50">
    <property type="entry name" value="Aldehyde oxidase/xanthine dehydrogenase, a/b hammerhead"/>
    <property type="match status" value="1"/>
</dbReference>
<dbReference type="GO" id="GO:0005506">
    <property type="term" value="F:iron ion binding"/>
    <property type="evidence" value="ECO:0007669"/>
    <property type="project" value="InterPro"/>
</dbReference>
<dbReference type="STRING" id="1938817.SAMN06296008_10973"/>
<dbReference type="RefSeq" id="WP_084283863.1">
    <property type="nucleotide sequence ID" value="NZ_FWXJ01000009.1"/>
</dbReference>
<evidence type="ECO:0000259" key="3">
    <source>
        <dbReference type="SMART" id="SM01008"/>
    </source>
</evidence>
<dbReference type="Proteomes" id="UP000192708">
    <property type="component" value="Unassembled WGS sequence"/>
</dbReference>
<dbReference type="EMBL" id="FWXJ01000009">
    <property type="protein sequence ID" value="SMC61803.1"/>
    <property type="molecule type" value="Genomic_DNA"/>
</dbReference>
<dbReference type="Gene3D" id="3.30.365.10">
    <property type="entry name" value="Aldehyde oxidase/xanthine dehydrogenase, molybdopterin binding domain"/>
    <property type="match status" value="4"/>
</dbReference>
<dbReference type="InterPro" id="IPR037165">
    <property type="entry name" value="AldOxase/xan_DH_Mopterin-bd_sf"/>
</dbReference>
<accession>A0A1W2AMB1</accession>
<dbReference type="Pfam" id="PF01315">
    <property type="entry name" value="Ald_Xan_dh_C"/>
    <property type="match status" value="1"/>
</dbReference>
<dbReference type="PANTHER" id="PTHR11908:SF132">
    <property type="entry name" value="ALDEHYDE OXIDASE 1-RELATED"/>
    <property type="match status" value="1"/>
</dbReference>
<dbReference type="InterPro" id="IPR046867">
    <property type="entry name" value="AldOxase/xan_DH_MoCoBD2"/>
</dbReference>
<dbReference type="InterPro" id="IPR008274">
    <property type="entry name" value="AldOxase/xan_DH_MoCoBD1"/>
</dbReference>